<dbReference type="AlphaFoldDB" id="A0A6J7K4X6"/>
<gene>
    <name evidence="2" type="ORF">UFOPK3773_01372</name>
</gene>
<evidence type="ECO:0000313" key="2">
    <source>
        <dbReference type="EMBL" id="CAB4950387.1"/>
    </source>
</evidence>
<keyword evidence="1" id="KW-0812">Transmembrane</keyword>
<keyword evidence="1" id="KW-1133">Transmembrane helix</keyword>
<evidence type="ECO:0000256" key="1">
    <source>
        <dbReference type="SAM" id="Phobius"/>
    </source>
</evidence>
<reference evidence="2" key="1">
    <citation type="submission" date="2020-05" db="EMBL/GenBank/DDBJ databases">
        <authorList>
            <person name="Chiriac C."/>
            <person name="Salcher M."/>
            <person name="Ghai R."/>
            <person name="Kavagutti S V."/>
        </authorList>
    </citation>
    <scope>NUCLEOTIDE SEQUENCE</scope>
</reference>
<dbReference type="EMBL" id="CAFBNF010000162">
    <property type="protein sequence ID" value="CAB4950387.1"/>
    <property type="molecule type" value="Genomic_DNA"/>
</dbReference>
<feature type="transmembrane region" description="Helical" evidence="1">
    <location>
        <begin position="184"/>
        <end position="207"/>
    </location>
</feature>
<keyword evidence="1" id="KW-0472">Membrane</keyword>
<proteinExistence type="predicted"/>
<accession>A0A6J7K4X6</accession>
<feature type="transmembrane region" description="Helical" evidence="1">
    <location>
        <begin position="7"/>
        <end position="31"/>
    </location>
</feature>
<organism evidence="2">
    <name type="scientific">freshwater metagenome</name>
    <dbReference type="NCBI Taxonomy" id="449393"/>
    <lineage>
        <taxon>unclassified sequences</taxon>
        <taxon>metagenomes</taxon>
        <taxon>ecological metagenomes</taxon>
    </lineage>
</organism>
<name>A0A6J7K4X6_9ZZZZ</name>
<protein>
    <submittedName>
        <fullName evidence="2">Unannotated protein</fullName>
    </submittedName>
</protein>
<sequence>MFVVKRLLWVVGGVVVLILATGMLMASLYLLNTFGATGSVASDSTRLSGDGAALIVDGVRISGGSPLQRELGTLTLGARSDDGRPLFIGIAPEDPLFGYLDGTPYDIVTSIDSVTSTVRPVPGAGSPSPPGSQSFWSQRASGVTPHIDWPSATVSKGSRLVVMNEDGSAGVAATLVLGFVSSRIYPASTAGALVGVLLFIPALWMLYRGFRRRRRASLPASPPATPLLMAPRAPVA</sequence>